<proteinExistence type="predicted"/>
<dbReference type="GO" id="GO:0009252">
    <property type="term" value="P:peptidoglycan biosynthetic process"/>
    <property type="evidence" value="ECO:0007669"/>
    <property type="project" value="TreeGrafter"/>
</dbReference>
<dbReference type="PANTHER" id="PTHR38038:SF1">
    <property type="entry name" value="PENICILLIN-BINDING PROTEIN ACTIVATOR LPOA"/>
    <property type="match status" value="1"/>
</dbReference>
<dbReference type="CDD" id="cd06339">
    <property type="entry name" value="PBP1_YraM_LppC_lipoprotein-like"/>
    <property type="match status" value="1"/>
</dbReference>
<dbReference type="Gene3D" id="3.40.50.2300">
    <property type="match status" value="1"/>
</dbReference>
<evidence type="ECO:0000256" key="1">
    <source>
        <dbReference type="ARBA" id="ARBA00023136"/>
    </source>
</evidence>
<keyword evidence="1" id="KW-0472">Membrane</keyword>
<dbReference type="InterPro" id="IPR028082">
    <property type="entry name" value="Peripla_BP_I"/>
</dbReference>
<dbReference type="PANTHER" id="PTHR38038">
    <property type="entry name" value="PENICILLIN-BINDING PROTEIN ACTIVATOR LPOA"/>
    <property type="match status" value="1"/>
</dbReference>
<accession>A0A382ZLM0</accession>
<dbReference type="AlphaFoldDB" id="A0A382ZLM0"/>
<reference evidence="2" key="1">
    <citation type="submission" date="2018-05" db="EMBL/GenBank/DDBJ databases">
        <authorList>
            <person name="Lanie J.A."/>
            <person name="Ng W.-L."/>
            <person name="Kazmierczak K.M."/>
            <person name="Andrzejewski T.M."/>
            <person name="Davidsen T.M."/>
            <person name="Wayne K.J."/>
            <person name="Tettelin H."/>
            <person name="Glass J.I."/>
            <person name="Rusch D."/>
            <person name="Podicherti R."/>
            <person name="Tsui H.-C.T."/>
            <person name="Winkler M.E."/>
        </authorList>
    </citation>
    <scope>NUCLEOTIDE SEQUENCE</scope>
</reference>
<feature type="non-terminal residue" evidence="2">
    <location>
        <position position="1"/>
    </location>
</feature>
<gene>
    <name evidence="2" type="ORF">METZ01_LOCUS449187</name>
</gene>
<dbReference type="Pfam" id="PF04348">
    <property type="entry name" value="LppC"/>
    <property type="match status" value="1"/>
</dbReference>
<dbReference type="GO" id="GO:0030234">
    <property type="term" value="F:enzyme regulator activity"/>
    <property type="evidence" value="ECO:0007669"/>
    <property type="project" value="TreeGrafter"/>
</dbReference>
<dbReference type="InterPro" id="IPR007443">
    <property type="entry name" value="LpoA"/>
</dbReference>
<organism evidence="2">
    <name type="scientific">marine metagenome</name>
    <dbReference type="NCBI Taxonomy" id="408172"/>
    <lineage>
        <taxon>unclassified sequences</taxon>
        <taxon>metagenomes</taxon>
        <taxon>ecological metagenomes</taxon>
    </lineage>
</organism>
<name>A0A382ZLM0_9ZZZZ</name>
<evidence type="ECO:0008006" key="3">
    <source>
        <dbReference type="Google" id="ProtNLM"/>
    </source>
</evidence>
<evidence type="ECO:0000313" key="2">
    <source>
        <dbReference type="EMBL" id="SVD96333.1"/>
    </source>
</evidence>
<dbReference type="SUPFAM" id="SSF53822">
    <property type="entry name" value="Periplasmic binding protein-like I"/>
    <property type="match status" value="1"/>
</dbReference>
<dbReference type="EMBL" id="UINC01184894">
    <property type="protein sequence ID" value="SVD96333.1"/>
    <property type="molecule type" value="Genomic_DNA"/>
</dbReference>
<dbReference type="GO" id="GO:0031241">
    <property type="term" value="C:periplasmic side of cell outer membrane"/>
    <property type="evidence" value="ECO:0007669"/>
    <property type="project" value="TreeGrafter"/>
</dbReference>
<protein>
    <recommendedName>
        <fullName evidence="3">Penicillin-binding protein activator</fullName>
    </recommendedName>
</protein>
<sequence>DRTVRAFKETWTQNNGLIAGESRFAEDENYNKFIQGLLLVDQSMTRAAELKRIIGSSFEFKPQRRQDIDVVILLANSKQARQINPSLAFYYADDLPVYGSSLTYETGDNRINNIDLNGIRFCDIPWKLAPTDAFRDRIHTLWPQSAQQLSSIYALGVDAYNVLPRLKQLRDLPNSAFFGGTGRLTIKKQDFVRELMWGQYANGKASALPMVTDPI</sequence>